<proteinExistence type="predicted"/>
<dbReference type="OrthoDB" id="695956at2759"/>
<protein>
    <recommendedName>
        <fullName evidence="2">F-box/LRR-repeat protein 15/At3g58940/PEG3-like LRR domain-containing protein</fullName>
    </recommendedName>
</protein>
<dbReference type="EMBL" id="CAJGYO010000012">
    <property type="protein sequence ID" value="CAD6262292.1"/>
    <property type="molecule type" value="Genomic_DNA"/>
</dbReference>
<comment type="caution">
    <text evidence="3">The sequence shown here is derived from an EMBL/GenBank/DDBJ whole genome shotgun (WGS) entry which is preliminary data.</text>
</comment>
<dbReference type="AlphaFoldDB" id="A0A811R084"/>
<accession>A0A811R084</accession>
<evidence type="ECO:0000313" key="3">
    <source>
        <dbReference type="EMBL" id="CAD6262292.1"/>
    </source>
</evidence>
<dbReference type="InterPro" id="IPR055312">
    <property type="entry name" value="FBL15-like"/>
</dbReference>
<dbReference type="Pfam" id="PF24758">
    <property type="entry name" value="LRR_At5g56370"/>
    <property type="match status" value="1"/>
</dbReference>
<feature type="region of interest" description="Disordered" evidence="1">
    <location>
        <begin position="1"/>
        <end position="26"/>
    </location>
</feature>
<gene>
    <name evidence="3" type="ORF">NCGR_LOCUS45656</name>
</gene>
<dbReference type="SUPFAM" id="SSF81383">
    <property type="entry name" value="F-box domain"/>
    <property type="match status" value="1"/>
</dbReference>
<evidence type="ECO:0000313" key="4">
    <source>
        <dbReference type="Proteomes" id="UP000604825"/>
    </source>
</evidence>
<feature type="domain" description="F-box/LRR-repeat protein 15/At3g58940/PEG3-like LRR" evidence="2">
    <location>
        <begin position="196"/>
        <end position="325"/>
    </location>
</feature>
<keyword evidence="4" id="KW-1185">Reference proteome</keyword>
<reference evidence="3" key="1">
    <citation type="submission" date="2020-10" db="EMBL/GenBank/DDBJ databases">
        <authorList>
            <person name="Han B."/>
            <person name="Lu T."/>
            <person name="Zhao Q."/>
            <person name="Huang X."/>
            <person name="Zhao Y."/>
        </authorList>
    </citation>
    <scope>NUCLEOTIDE SEQUENCE</scope>
</reference>
<dbReference type="Proteomes" id="UP000604825">
    <property type="component" value="Unassembled WGS sequence"/>
</dbReference>
<dbReference type="InterPro" id="IPR036047">
    <property type="entry name" value="F-box-like_dom_sf"/>
</dbReference>
<evidence type="ECO:0000259" key="2">
    <source>
        <dbReference type="Pfam" id="PF24758"/>
    </source>
</evidence>
<evidence type="ECO:0000256" key="1">
    <source>
        <dbReference type="SAM" id="MobiDB-lite"/>
    </source>
</evidence>
<name>A0A811R084_9POAL</name>
<dbReference type="PANTHER" id="PTHR34709">
    <property type="entry name" value="OS10G0396666 PROTEIN"/>
    <property type="match status" value="1"/>
</dbReference>
<sequence>MGVRSRGSNPKRPRAATVSVGDGDGNGGGGGDVDLISSLNDDLILRILDLVPEAENVVRTHALSRRWRGLWTGVAALRFDFDSRRKLCRSDAAAERYIAFVNGALALRATAAKEPAFVEDLAISFDIDKLSEQLVPLSVEAAQGWIRYAVQHAVKSLIFKLTLPWRPFVERPVMTLDERDSYADTEIMHLKLAGAELWLPSSTVVFSSLTDLSLVDIVVPAGGGHLLSRILSSACCPRLHKFWLQRVLWTTEELLLIESDTLLELSLKAIFKLQFLELRTPSLRALCVENCFDLDLFMVSAPRLENLIAMCSAKRPFRRIDVHCHLSSVETLKIQLFSRGGTETGYNEDVNDGSIHLLQCCRSTRCLEVSFKVSEAKYNTVDIIKGRILLLPHVTHLAVYIELWERHSTGPGVACLLAQCSNIKYLSLQLRYIITKENRSELDFLCDNNSCHWKSREFLLAHLQEVEFKKLMGTDCEFQFIQSILTKATGIQKAYPRTSSDAMNELTCETLSVASYTCGRVWCIFRICGPVLRWCARHPVSLARRRDPTMAAAVQPHGRLQRRERARGRELRRQALAGG</sequence>
<organism evidence="3 4">
    <name type="scientific">Miscanthus lutarioriparius</name>
    <dbReference type="NCBI Taxonomy" id="422564"/>
    <lineage>
        <taxon>Eukaryota</taxon>
        <taxon>Viridiplantae</taxon>
        <taxon>Streptophyta</taxon>
        <taxon>Embryophyta</taxon>
        <taxon>Tracheophyta</taxon>
        <taxon>Spermatophyta</taxon>
        <taxon>Magnoliopsida</taxon>
        <taxon>Liliopsida</taxon>
        <taxon>Poales</taxon>
        <taxon>Poaceae</taxon>
        <taxon>PACMAD clade</taxon>
        <taxon>Panicoideae</taxon>
        <taxon>Andropogonodae</taxon>
        <taxon>Andropogoneae</taxon>
        <taxon>Saccharinae</taxon>
        <taxon>Miscanthus</taxon>
    </lineage>
</organism>
<dbReference type="InterPro" id="IPR055411">
    <property type="entry name" value="LRR_FXL15/At3g58940/PEG3-like"/>
</dbReference>
<dbReference type="PANTHER" id="PTHR34709:SF28">
    <property type="entry name" value="OS08G0272601 PROTEIN"/>
    <property type="match status" value="1"/>
</dbReference>